<evidence type="ECO:0000256" key="2">
    <source>
        <dbReference type="SAM" id="SignalP"/>
    </source>
</evidence>
<reference evidence="3 4" key="1">
    <citation type="submission" date="2021-02" db="EMBL/GenBank/DDBJ databases">
        <title>De Novo genome assembly of isolated myxobacteria.</title>
        <authorList>
            <person name="Stevens D.C."/>
        </authorList>
    </citation>
    <scope>NUCLEOTIDE SEQUENCE [LARGE SCALE GENOMIC DNA]</scope>
    <source>
        <strain evidence="4">SCPEA02</strain>
    </source>
</reference>
<feature type="compositionally biased region" description="Acidic residues" evidence="1">
    <location>
        <begin position="36"/>
        <end position="47"/>
    </location>
</feature>
<dbReference type="Proteomes" id="UP000662747">
    <property type="component" value="Chromosome"/>
</dbReference>
<sequence>MRTTLALFLGAALCISTAWAQEPQPPRPQPSRSNTEMEETTIDFAEVPDDYLTRAQSRFSSDKKGAAQDLRKAAASIALSAGRARGEAKSGLEDAARGLRDVAKGVEDGSVKSASELKQSLASASHAVANAHYFAAQAAWERNEAARAGHELASAGEYLEHSAKWTGTEAEKAVRTSVRDARTLSGDLIRGAEVAPDKVGAGIAAVGRDIEAVGGKLKATGGAGKSGETQQGVGGSGVPKPQKDTSGVEEKPDHEKYEQNANEQGPGPEQGRDDRPKDENPSP</sequence>
<protein>
    <submittedName>
        <fullName evidence="3">Uncharacterized protein</fullName>
    </submittedName>
</protein>
<name>A0ABX7NYK0_9BACT</name>
<feature type="compositionally biased region" description="Basic and acidic residues" evidence="1">
    <location>
        <begin position="241"/>
        <end position="258"/>
    </location>
</feature>
<keyword evidence="2" id="KW-0732">Signal</keyword>
<gene>
    <name evidence="3" type="ORF">JY651_00560</name>
</gene>
<feature type="signal peptide" evidence="2">
    <location>
        <begin position="1"/>
        <end position="20"/>
    </location>
</feature>
<organism evidence="3 4">
    <name type="scientific">Pyxidicoccus parkwayensis</name>
    <dbReference type="NCBI Taxonomy" id="2813578"/>
    <lineage>
        <taxon>Bacteria</taxon>
        <taxon>Pseudomonadati</taxon>
        <taxon>Myxococcota</taxon>
        <taxon>Myxococcia</taxon>
        <taxon>Myxococcales</taxon>
        <taxon>Cystobacterineae</taxon>
        <taxon>Myxococcaceae</taxon>
        <taxon>Pyxidicoccus</taxon>
    </lineage>
</organism>
<keyword evidence="4" id="KW-1185">Reference proteome</keyword>
<dbReference type="RefSeq" id="WP_206725083.1">
    <property type="nucleotide sequence ID" value="NZ_CP071090.1"/>
</dbReference>
<feature type="compositionally biased region" description="Basic and acidic residues" evidence="1">
    <location>
        <begin position="270"/>
        <end position="283"/>
    </location>
</feature>
<proteinExistence type="predicted"/>
<feature type="region of interest" description="Disordered" evidence="1">
    <location>
        <begin position="20"/>
        <end position="47"/>
    </location>
</feature>
<feature type="chain" id="PRO_5045187116" evidence="2">
    <location>
        <begin position="21"/>
        <end position="283"/>
    </location>
</feature>
<dbReference type="EMBL" id="CP071090">
    <property type="protein sequence ID" value="QSQ23511.1"/>
    <property type="molecule type" value="Genomic_DNA"/>
</dbReference>
<accession>A0ABX7NYK0</accession>
<feature type="region of interest" description="Disordered" evidence="1">
    <location>
        <begin position="218"/>
        <end position="283"/>
    </location>
</feature>
<evidence type="ECO:0000256" key="1">
    <source>
        <dbReference type="SAM" id="MobiDB-lite"/>
    </source>
</evidence>
<evidence type="ECO:0000313" key="4">
    <source>
        <dbReference type="Proteomes" id="UP000662747"/>
    </source>
</evidence>
<evidence type="ECO:0000313" key="3">
    <source>
        <dbReference type="EMBL" id="QSQ23511.1"/>
    </source>
</evidence>